<feature type="region of interest" description="Disordered" evidence="1">
    <location>
        <begin position="222"/>
        <end position="270"/>
    </location>
</feature>
<dbReference type="PANTHER" id="PTHR33198">
    <property type="entry name" value="ANK_REP_REGION DOMAIN-CONTAINING PROTEIN-RELATED"/>
    <property type="match status" value="1"/>
</dbReference>
<proteinExistence type="predicted"/>
<sequence length="418" mass="47738">MNADQFQQLLDIFNKSQSELLKQLAERQTVFHPQPVQQQNAPPLQIIIPPFEQYDATKENFKFYMQRFENYLSMRGVLTDKAVCHQILINSIGPKHFMLMVSLVAPQKISDVEYDVLVRKLETHLCPKKNVFVLQHRFLSTYQGEGQTLSEYVAMLRRDLNECEFVSTCDCKADISNIFLRAQFIRGLKDGHIREQLLQSEEPDFNKILEKAVSLEASRIDSRELESKNSATSDVNKVRSRSSNRNGRQKFQRSSSRSSTSSKTKNSLHISLDNGSTIDVRLVTNQGRCSTTKPETESARQYSRLETPSPTLSSSSTYSTTSGTLQQTSTKANLVNEEHTYFCNPELKEEMEALENQLTARIVLQNCTAGHSLRRFFPDDPHMENAPLMPLNPPQNDYNFDLSQDEGICELYDIPCCP</sequence>
<dbReference type="GeneID" id="101896777"/>
<evidence type="ECO:0000256" key="1">
    <source>
        <dbReference type="SAM" id="MobiDB-lite"/>
    </source>
</evidence>
<feature type="compositionally biased region" description="Low complexity" evidence="1">
    <location>
        <begin position="253"/>
        <end position="265"/>
    </location>
</feature>
<feature type="compositionally biased region" description="Low complexity" evidence="1">
    <location>
        <begin position="307"/>
        <end position="329"/>
    </location>
</feature>
<dbReference type="Proteomes" id="UP001652621">
    <property type="component" value="Unplaced"/>
</dbReference>
<dbReference type="PANTHER" id="PTHR33198:SF19">
    <property type="entry name" value="CCHC-TYPE DOMAIN-CONTAINING PROTEIN"/>
    <property type="match status" value="1"/>
</dbReference>
<evidence type="ECO:0000313" key="3">
    <source>
        <dbReference type="RefSeq" id="XP_058980739.1"/>
    </source>
</evidence>
<dbReference type="RefSeq" id="XP_058980739.1">
    <property type="nucleotide sequence ID" value="XM_059124756.1"/>
</dbReference>
<accession>A0ABM3V4N9</accession>
<feature type="region of interest" description="Disordered" evidence="1">
    <location>
        <begin position="284"/>
        <end position="329"/>
    </location>
</feature>
<reference evidence="3" key="1">
    <citation type="submission" date="2025-08" db="UniProtKB">
        <authorList>
            <consortium name="RefSeq"/>
        </authorList>
    </citation>
    <scope>IDENTIFICATION</scope>
    <source>
        <strain evidence="3">Aabys</strain>
        <tissue evidence="3">Whole body</tissue>
    </source>
</reference>
<protein>
    <submittedName>
        <fullName evidence="3">Uncharacterized protein LOC101896777 isoform X1</fullName>
    </submittedName>
</protein>
<feature type="compositionally biased region" description="Polar residues" evidence="1">
    <location>
        <begin position="284"/>
        <end position="306"/>
    </location>
</feature>
<evidence type="ECO:0000313" key="2">
    <source>
        <dbReference type="Proteomes" id="UP001652621"/>
    </source>
</evidence>
<feature type="compositionally biased region" description="Polar residues" evidence="1">
    <location>
        <begin position="228"/>
        <end position="237"/>
    </location>
</feature>
<feature type="compositionally biased region" description="Basic residues" evidence="1">
    <location>
        <begin position="238"/>
        <end position="251"/>
    </location>
</feature>
<keyword evidence="2" id="KW-1185">Reference proteome</keyword>
<gene>
    <name evidence="3" type="primary">LOC101896777</name>
</gene>
<organism evidence="2 3">
    <name type="scientific">Musca domestica</name>
    <name type="common">House fly</name>
    <dbReference type="NCBI Taxonomy" id="7370"/>
    <lineage>
        <taxon>Eukaryota</taxon>
        <taxon>Metazoa</taxon>
        <taxon>Ecdysozoa</taxon>
        <taxon>Arthropoda</taxon>
        <taxon>Hexapoda</taxon>
        <taxon>Insecta</taxon>
        <taxon>Pterygota</taxon>
        <taxon>Neoptera</taxon>
        <taxon>Endopterygota</taxon>
        <taxon>Diptera</taxon>
        <taxon>Brachycera</taxon>
        <taxon>Muscomorpha</taxon>
        <taxon>Muscoidea</taxon>
        <taxon>Muscidae</taxon>
        <taxon>Musca</taxon>
    </lineage>
</organism>
<name>A0ABM3V4N9_MUSDO</name>